<proteinExistence type="predicted"/>
<evidence type="ECO:0008006" key="2">
    <source>
        <dbReference type="Google" id="ProtNLM"/>
    </source>
</evidence>
<sequence length="136" mass="15185">MDEHTGDAGIDTRLQAFFNTVKSYLEIEAKQTSKVFSVKLKGFDKIKGKKILLLPPMSEHNYAISSVLNAYGIQSGVLDTSPDETMERARSCTYGLVCTPYLHTTEAMLNFMQKPGFDPEKFAFFQATTDCGPCRL</sequence>
<dbReference type="PANTHER" id="PTHR32329:SF7">
    <property type="entry name" value="ACTIVATOR OF 2-HYDROXYACYL-COA-HYDRATASE"/>
    <property type="match status" value="1"/>
</dbReference>
<protein>
    <recommendedName>
        <fullName evidence="2">DUF2229 domain-containing protein</fullName>
    </recommendedName>
</protein>
<dbReference type="AlphaFoldDB" id="X0YJZ4"/>
<accession>X0YJZ4</accession>
<organism evidence="1">
    <name type="scientific">marine sediment metagenome</name>
    <dbReference type="NCBI Taxonomy" id="412755"/>
    <lineage>
        <taxon>unclassified sequences</taxon>
        <taxon>metagenomes</taxon>
        <taxon>ecological metagenomes</taxon>
    </lineage>
</organism>
<comment type="caution">
    <text evidence="1">The sequence shown here is derived from an EMBL/GenBank/DDBJ whole genome shotgun (WGS) entry which is preliminary data.</text>
</comment>
<reference evidence="1" key="1">
    <citation type="journal article" date="2014" name="Front. Microbiol.">
        <title>High frequency of phylogenetically diverse reductive dehalogenase-homologous genes in deep subseafloor sedimentary metagenomes.</title>
        <authorList>
            <person name="Kawai M."/>
            <person name="Futagami T."/>
            <person name="Toyoda A."/>
            <person name="Takaki Y."/>
            <person name="Nishi S."/>
            <person name="Hori S."/>
            <person name="Arai W."/>
            <person name="Tsubouchi T."/>
            <person name="Morono Y."/>
            <person name="Uchiyama I."/>
            <person name="Ito T."/>
            <person name="Fujiyama A."/>
            <person name="Inagaki F."/>
            <person name="Takami H."/>
        </authorList>
    </citation>
    <scope>NUCLEOTIDE SEQUENCE</scope>
    <source>
        <strain evidence="1">Expedition CK06-06</strain>
    </source>
</reference>
<dbReference type="PANTHER" id="PTHR32329">
    <property type="entry name" value="BIFUNCTIONAL PROTEIN [INCLUDES 2-HYDROXYACYL-COA DEHYDRATASE (N-TER) AND ITS ACTIVATOR DOMAIN (C_TERM)-RELATED"/>
    <property type="match status" value="1"/>
</dbReference>
<evidence type="ECO:0000313" key="1">
    <source>
        <dbReference type="EMBL" id="GAG56340.1"/>
    </source>
</evidence>
<gene>
    <name evidence="1" type="ORF">S01H4_06679</name>
</gene>
<feature type="non-terminal residue" evidence="1">
    <location>
        <position position="136"/>
    </location>
</feature>
<dbReference type="EMBL" id="BART01002092">
    <property type="protein sequence ID" value="GAG56340.1"/>
    <property type="molecule type" value="Genomic_DNA"/>
</dbReference>
<dbReference type="InterPro" id="IPR051805">
    <property type="entry name" value="Dehydratase_Activator_Redct"/>
</dbReference>
<name>X0YJZ4_9ZZZZ</name>